<evidence type="ECO:0000313" key="2">
    <source>
        <dbReference type="EMBL" id="TBN47275.1"/>
    </source>
</evidence>
<dbReference type="EMBL" id="SIUB01000011">
    <property type="protein sequence ID" value="TBN47275.1"/>
    <property type="molecule type" value="Genomic_DNA"/>
</dbReference>
<dbReference type="Proteomes" id="UP000291613">
    <property type="component" value="Unassembled WGS sequence"/>
</dbReference>
<gene>
    <name evidence="2" type="ORF">EYR15_16165</name>
</gene>
<organism evidence="2 3">
    <name type="scientific">Hansschlegelia quercus</name>
    <dbReference type="NCBI Taxonomy" id="2528245"/>
    <lineage>
        <taxon>Bacteria</taxon>
        <taxon>Pseudomonadati</taxon>
        <taxon>Pseudomonadota</taxon>
        <taxon>Alphaproteobacteria</taxon>
        <taxon>Hyphomicrobiales</taxon>
        <taxon>Methylopilaceae</taxon>
        <taxon>Hansschlegelia</taxon>
    </lineage>
</organism>
<feature type="chain" id="PRO_5020567946" description="Invasion associated locus B family protein" evidence="1">
    <location>
        <begin position="19"/>
        <end position="164"/>
    </location>
</feature>
<keyword evidence="1" id="KW-0732">Signal</keyword>
<protein>
    <recommendedName>
        <fullName evidence="4">Invasion associated locus B family protein</fullName>
    </recommendedName>
</protein>
<feature type="signal peptide" evidence="1">
    <location>
        <begin position="1"/>
        <end position="18"/>
    </location>
</feature>
<dbReference type="AlphaFoldDB" id="A0A4Q9GBP3"/>
<accession>A0A4Q9GBP3</accession>
<reference evidence="2 3" key="1">
    <citation type="submission" date="2019-02" db="EMBL/GenBank/DDBJ databases">
        <title>Hansschlegelia quercus sp. nov., a novel methylotrophic bacterium from buds of oak (Quercus robur L.).</title>
        <authorList>
            <person name="Agafonova N.V."/>
            <person name="Kaparullina E.N."/>
            <person name="Grouzdev D.S."/>
            <person name="Doronina N.V."/>
        </authorList>
    </citation>
    <scope>NUCLEOTIDE SEQUENCE [LARGE SCALE GENOMIC DNA]</scope>
    <source>
        <strain evidence="2 3">Dub</strain>
    </source>
</reference>
<keyword evidence="3" id="KW-1185">Reference proteome</keyword>
<proteinExistence type="predicted"/>
<name>A0A4Q9GBP3_9HYPH</name>
<dbReference type="RefSeq" id="WP_131004611.1">
    <property type="nucleotide sequence ID" value="NZ_JBHSZR010000010.1"/>
</dbReference>
<evidence type="ECO:0000313" key="3">
    <source>
        <dbReference type="Proteomes" id="UP000291613"/>
    </source>
</evidence>
<dbReference type="OrthoDB" id="8450494at2"/>
<sequence>MRRTLVLALVMIVGPAVADSERHGVWTMSIEPPSKDGGGLVTALSPAQGAGYNDPSYLIARCITGRAELMVGSNGGWGLSGRRLTVVSQMDGALERSGAWDVSSNGKAVFLPEGVEDFMRAIPDDGKMRIAVSDATGETRETIFPTTGFGAVRAKIAEICRWKS</sequence>
<evidence type="ECO:0008006" key="4">
    <source>
        <dbReference type="Google" id="ProtNLM"/>
    </source>
</evidence>
<comment type="caution">
    <text evidence="2">The sequence shown here is derived from an EMBL/GenBank/DDBJ whole genome shotgun (WGS) entry which is preliminary data.</text>
</comment>
<evidence type="ECO:0000256" key="1">
    <source>
        <dbReference type="SAM" id="SignalP"/>
    </source>
</evidence>